<gene>
    <name evidence="2" type="ORF">SG0102_25840</name>
</gene>
<dbReference type="Gene3D" id="3.40.50.300">
    <property type="entry name" value="P-loop containing nucleotide triphosphate hydrolases"/>
    <property type="match status" value="1"/>
</dbReference>
<evidence type="ECO:0000259" key="1">
    <source>
        <dbReference type="Pfam" id="PF09820"/>
    </source>
</evidence>
<dbReference type="Pfam" id="PF09820">
    <property type="entry name" value="AAA-ATPase_like"/>
    <property type="match status" value="1"/>
</dbReference>
<dbReference type="EMBL" id="AP019309">
    <property type="protein sequence ID" value="BBH27650.1"/>
    <property type="molecule type" value="Genomic_DNA"/>
</dbReference>
<evidence type="ECO:0000313" key="3">
    <source>
        <dbReference type="Proteomes" id="UP000268059"/>
    </source>
</evidence>
<organism evidence="2 3">
    <name type="scientific">Intestinibaculum porci</name>
    <dbReference type="NCBI Taxonomy" id="2487118"/>
    <lineage>
        <taxon>Bacteria</taxon>
        <taxon>Bacillati</taxon>
        <taxon>Bacillota</taxon>
        <taxon>Erysipelotrichia</taxon>
        <taxon>Erysipelotrichales</taxon>
        <taxon>Erysipelotrichaceae</taxon>
        <taxon>Intestinibaculum</taxon>
    </lineage>
</organism>
<dbReference type="InterPro" id="IPR018631">
    <property type="entry name" value="AAA-ATPase-like_dom"/>
</dbReference>
<feature type="domain" description="AAA-ATPase-like" evidence="1">
    <location>
        <begin position="7"/>
        <end position="205"/>
    </location>
</feature>
<dbReference type="KEGG" id="ebm:SG0102_25840"/>
<dbReference type="RefSeq" id="WP_125120354.1">
    <property type="nucleotide sequence ID" value="NZ_AP019309.1"/>
</dbReference>
<name>A0A3G9J9D9_9FIRM</name>
<dbReference type="AlphaFoldDB" id="A0A3G9J9D9"/>
<dbReference type="InterPro" id="IPR012547">
    <property type="entry name" value="PDDEXK_9"/>
</dbReference>
<proteinExistence type="predicted"/>
<dbReference type="SUPFAM" id="SSF52540">
    <property type="entry name" value="P-loop containing nucleoside triphosphate hydrolases"/>
    <property type="match status" value="1"/>
</dbReference>
<dbReference type="OrthoDB" id="9799038at2"/>
<dbReference type="PANTHER" id="PTHR34825:SF1">
    <property type="entry name" value="AAA-ATPASE-LIKE DOMAIN-CONTAINING PROTEIN"/>
    <property type="match status" value="1"/>
</dbReference>
<accession>A0A3G9J9D9</accession>
<dbReference type="InterPro" id="IPR027417">
    <property type="entry name" value="P-loop_NTPase"/>
</dbReference>
<protein>
    <submittedName>
        <fullName evidence="2">ATPase AAA</fullName>
    </submittedName>
</protein>
<reference evidence="2 3" key="1">
    <citation type="submission" date="2018-11" db="EMBL/GenBank/DDBJ databases">
        <title>Novel Erysipelotrichaceae bacterium isolated from small intestine of a swine.</title>
        <authorList>
            <person name="Kim J.S."/>
            <person name="Choe H."/>
            <person name="Lee Y.R."/>
            <person name="Kim K.M."/>
            <person name="Park D.S."/>
        </authorList>
    </citation>
    <scope>NUCLEOTIDE SEQUENCE [LARGE SCALE GENOMIC DNA]</scope>
    <source>
        <strain evidence="2 3">SG0102</strain>
    </source>
</reference>
<keyword evidence="3" id="KW-1185">Reference proteome</keyword>
<sequence>MDQNRLPLNVQSFTKLRTENYIYVDKTEYIWNIIHRYNACILNRPRRFGKSLLVSTLESYFKGEKDLFEGTAIAKLEKDWKVYPVIRFSFASGEYSALDGLRNILNSVLDTAIEEYHLDLQKDLSVVVKFRSILRALYKKTGNRVVVLVDEYDKPMLDNMFPNKELEEKNRELYRQFFSALKDQDDYIQFVFFTGVTKFNKISIFRDLNQLKDISMLEDINGICGITEDELLNNFQPEINNLARKLKLTVDECKKKLAQMYDGYRFSETGEGIYNPVSLFNSFNDGQLGMYWFETGTPTLLIRQLQKSNIAIEDFNDGIQVLRTYLMNYRSDQNDLIPLFYQSGYLTIKNYDSDLDIITLAFPNEEVKDGFLNVLLDYVLGDNDQVKGNSTMNFVIDLKLGKIESFMNKLQSLFAGIPYDRNSMKYEHEWRDQIYIIFSLLGQRVSCEVHSAKGRADCIVETESFVYIFEFKVDQSAELALKQIEEKKYSSPYRSGLKKIYKVGVQFSSVNHNIENWIAVKDN</sequence>
<evidence type="ECO:0000313" key="2">
    <source>
        <dbReference type="EMBL" id="BBH27650.1"/>
    </source>
</evidence>
<dbReference type="Proteomes" id="UP000268059">
    <property type="component" value="Chromosome"/>
</dbReference>
<dbReference type="PANTHER" id="PTHR34825">
    <property type="entry name" value="CONSERVED PROTEIN, WITH A WEAK D-GALACTARATE DEHYDRATASE/ALTRONATE HYDROLASE DOMAIN"/>
    <property type="match status" value="1"/>
</dbReference>
<dbReference type="InParanoid" id="A0A3G9J9D9"/>
<dbReference type="Pfam" id="PF08011">
    <property type="entry name" value="PDDEXK_9"/>
    <property type="match status" value="1"/>
</dbReference>